<keyword evidence="1" id="KW-0175">Coiled coil</keyword>
<gene>
    <name evidence="2" type="ORF">NDU88_004992</name>
</gene>
<dbReference type="Proteomes" id="UP001066276">
    <property type="component" value="Chromosome 12"/>
</dbReference>
<protein>
    <recommendedName>
        <fullName evidence="4">Retrotransposon gag domain-containing protein</fullName>
    </recommendedName>
</protein>
<comment type="caution">
    <text evidence="2">The sequence shown here is derived from an EMBL/GenBank/DDBJ whole genome shotgun (WGS) entry which is preliminary data.</text>
</comment>
<evidence type="ECO:0008006" key="4">
    <source>
        <dbReference type="Google" id="ProtNLM"/>
    </source>
</evidence>
<dbReference type="AlphaFoldDB" id="A0AAV7KZC6"/>
<reference evidence="2" key="1">
    <citation type="journal article" date="2022" name="bioRxiv">
        <title>Sequencing and chromosome-scale assembly of the giantPleurodeles waltlgenome.</title>
        <authorList>
            <person name="Brown T."/>
            <person name="Elewa A."/>
            <person name="Iarovenko S."/>
            <person name="Subramanian E."/>
            <person name="Araus A.J."/>
            <person name="Petzold A."/>
            <person name="Susuki M."/>
            <person name="Suzuki K.-i.T."/>
            <person name="Hayashi T."/>
            <person name="Toyoda A."/>
            <person name="Oliveira C."/>
            <person name="Osipova E."/>
            <person name="Leigh N.D."/>
            <person name="Simon A."/>
            <person name="Yun M.H."/>
        </authorList>
    </citation>
    <scope>NUCLEOTIDE SEQUENCE</scope>
    <source>
        <strain evidence="2">20211129_DDA</strain>
        <tissue evidence="2">Liver</tissue>
    </source>
</reference>
<proteinExistence type="predicted"/>
<accession>A0AAV7KZC6</accession>
<evidence type="ECO:0000313" key="2">
    <source>
        <dbReference type="EMBL" id="KAJ1084846.1"/>
    </source>
</evidence>
<evidence type="ECO:0000256" key="1">
    <source>
        <dbReference type="SAM" id="Coils"/>
    </source>
</evidence>
<dbReference type="EMBL" id="JANPWB010000016">
    <property type="protein sequence ID" value="KAJ1084846.1"/>
    <property type="molecule type" value="Genomic_DNA"/>
</dbReference>
<name>A0AAV7KZC6_PLEWA</name>
<evidence type="ECO:0000313" key="3">
    <source>
        <dbReference type="Proteomes" id="UP001066276"/>
    </source>
</evidence>
<keyword evidence="3" id="KW-1185">Reference proteome</keyword>
<sequence length="177" mass="19559">MPPPPAFSWHFPPNFLLDKAFKDELGQAIEEYFTLNVGTVTKFATVWEAIKAYIQGMTITEHAGVLRSLHTRLHELEAETADLERRLEGGNDESVLSSLRSKLVEFQETAQSKVGHMGKHGVAHVYREGGKPGATLATLLCPTRGNEVILQIQVYAGQVSSGAKPVVERFCGYYTDL</sequence>
<feature type="coiled-coil region" evidence="1">
    <location>
        <begin position="66"/>
        <end position="93"/>
    </location>
</feature>
<organism evidence="2 3">
    <name type="scientific">Pleurodeles waltl</name>
    <name type="common">Iberian ribbed newt</name>
    <dbReference type="NCBI Taxonomy" id="8319"/>
    <lineage>
        <taxon>Eukaryota</taxon>
        <taxon>Metazoa</taxon>
        <taxon>Chordata</taxon>
        <taxon>Craniata</taxon>
        <taxon>Vertebrata</taxon>
        <taxon>Euteleostomi</taxon>
        <taxon>Amphibia</taxon>
        <taxon>Batrachia</taxon>
        <taxon>Caudata</taxon>
        <taxon>Salamandroidea</taxon>
        <taxon>Salamandridae</taxon>
        <taxon>Pleurodelinae</taxon>
        <taxon>Pleurodeles</taxon>
    </lineage>
</organism>